<keyword evidence="1" id="KW-0812">Transmembrane</keyword>
<gene>
    <name evidence="2" type="ORF">FRUB_04625</name>
</gene>
<organism evidence="2 3">
    <name type="scientific">Fimbriiglobus ruber</name>
    <dbReference type="NCBI Taxonomy" id="1908690"/>
    <lineage>
        <taxon>Bacteria</taxon>
        <taxon>Pseudomonadati</taxon>
        <taxon>Planctomycetota</taxon>
        <taxon>Planctomycetia</taxon>
        <taxon>Gemmatales</taxon>
        <taxon>Gemmataceae</taxon>
        <taxon>Fimbriiglobus</taxon>
    </lineage>
</organism>
<feature type="transmembrane region" description="Helical" evidence="1">
    <location>
        <begin position="63"/>
        <end position="83"/>
    </location>
</feature>
<evidence type="ECO:0000313" key="2">
    <source>
        <dbReference type="EMBL" id="OWK41262.1"/>
    </source>
</evidence>
<dbReference type="OrthoDB" id="9806699at2"/>
<accession>A0A225DII7</accession>
<evidence type="ECO:0000256" key="1">
    <source>
        <dbReference type="SAM" id="Phobius"/>
    </source>
</evidence>
<dbReference type="RefSeq" id="WP_088255728.1">
    <property type="nucleotide sequence ID" value="NZ_NIDE01000006.1"/>
</dbReference>
<evidence type="ECO:0000313" key="3">
    <source>
        <dbReference type="Proteomes" id="UP000214646"/>
    </source>
</evidence>
<name>A0A225DII7_9BACT</name>
<sequence>MNVNRFLVVAIMIVSAALTVMLPHPPNFTPIGAMALFGGVCVVDRRAAVLLPLAPLFLHDLWAGLHVLIPFVYVSFAINVLLGRWLRSRRRPVPVAVATLAGSLQFFVVTNFGSWLAFYPHTPEGLIANYVAGIPFFQYTLLGDATYSVMLFGGLAIAETLFPTLRERVVPTTA</sequence>
<keyword evidence="1" id="KW-1133">Transmembrane helix</keyword>
<feature type="transmembrane region" description="Helical" evidence="1">
    <location>
        <begin position="6"/>
        <end position="23"/>
    </location>
</feature>
<keyword evidence="3" id="KW-1185">Reference proteome</keyword>
<comment type="caution">
    <text evidence="2">The sequence shown here is derived from an EMBL/GenBank/DDBJ whole genome shotgun (WGS) entry which is preliminary data.</text>
</comment>
<dbReference type="AlphaFoldDB" id="A0A225DII7"/>
<reference evidence="3" key="1">
    <citation type="submission" date="2017-06" db="EMBL/GenBank/DDBJ databases">
        <title>Genome analysis of Fimbriiglobus ruber SP5, the first member of the order Planctomycetales with confirmed chitinolytic capability.</title>
        <authorList>
            <person name="Ravin N.V."/>
            <person name="Rakitin A.L."/>
            <person name="Ivanova A.A."/>
            <person name="Beletsky A.V."/>
            <person name="Kulichevskaya I.S."/>
            <person name="Mardanov A.V."/>
            <person name="Dedysh S.N."/>
        </authorList>
    </citation>
    <scope>NUCLEOTIDE SEQUENCE [LARGE SCALE GENOMIC DNA]</scope>
    <source>
        <strain evidence="3">SP5</strain>
    </source>
</reference>
<keyword evidence="1" id="KW-0472">Membrane</keyword>
<feature type="transmembrane region" description="Helical" evidence="1">
    <location>
        <begin position="136"/>
        <end position="158"/>
    </location>
</feature>
<protein>
    <submittedName>
        <fullName evidence="2">Uncharacterized protein</fullName>
    </submittedName>
</protein>
<dbReference type="Pfam" id="PF20221">
    <property type="entry name" value="DUF6580"/>
    <property type="match status" value="1"/>
</dbReference>
<proteinExistence type="predicted"/>
<dbReference type="Proteomes" id="UP000214646">
    <property type="component" value="Unassembled WGS sequence"/>
</dbReference>
<dbReference type="EMBL" id="NIDE01000006">
    <property type="protein sequence ID" value="OWK41262.1"/>
    <property type="molecule type" value="Genomic_DNA"/>
</dbReference>
<dbReference type="InterPro" id="IPR046487">
    <property type="entry name" value="DUF6580"/>
</dbReference>
<feature type="transmembrane region" description="Helical" evidence="1">
    <location>
        <begin position="95"/>
        <end position="116"/>
    </location>
</feature>